<organism evidence="11 12">
    <name type="scientific">Phoenix dactylifera</name>
    <name type="common">Date palm</name>
    <dbReference type="NCBI Taxonomy" id="42345"/>
    <lineage>
        <taxon>Eukaryota</taxon>
        <taxon>Viridiplantae</taxon>
        <taxon>Streptophyta</taxon>
        <taxon>Embryophyta</taxon>
        <taxon>Tracheophyta</taxon>
        <taxon>Spermatophyta</taxon>
        <taxon>Magnoliopsida</taxon>
        <taxon>Liliopsida</taxon>
        <taxon>Arecaceae</taxon>
        <taxon>Coryphoideae</taxon>
        <taxon>Phoeniceae</taxon>
        <taxon>Phoenix</taxon>
    </lineage>
</organism>
<evidence type="ECO:0000256" key="3">
    <source>
        <dbReference type="ARBA" id="ARBA00023015"/>
    </source>
</evidence>
<evidence type="ECO:0000256" key="2">
    <source>
        <dbReference type="ARBA" id="ARBA00022745"/>
    </source>
</evidence>
<dbReference type="InterPro" id="IPR001471">
    <property type="entry name" value="AP2/ERF_dom"/>
</dbReference>
<accession>A0A8B7BW35</accession>
<dbReference type="OrthoDB" id="1849108at2759"/>
<comment type="similarity">
    <text evidence="7">Belongs to the AP2/ERF transcription factor family. ERF subfamily.</text>
</comment>
<dbReference type="KEGG" id="pda:103704867"/>
<reference evidence="11" key="1">
    <citation type="journal article" date="2019" name="Nat. Commun.">
        <title>Genome-wide association mapping of date palm fruit traits.</title>
        <authorList>
            <person name="Hazzouri K.M."/>
            <person name="Gros-Balthazard M."/>
            <person name="Flowers J.M."/>
            <person name="Copetti D."/>
            <person name="Lemansour A."/>
            <person name="Lebrun M."/>
            <person name="Masmoudi K."/>
            <person name="Ferrand S."/>
            <person name="Dhar M.I."/>
            <person name="Fresquez Z.A."/>
            <person name="Rosas U."/>
            <person name="Zhang J."/>
            <person name="Talag J."/>
            <person name="Lee S."/>
            <person name="Kudrna D."/>
            <person name="Powell R.F."/>
            <person name="Leitch I.J."/>
            <person name="Krueger R.R."/>
            <person name="Wing R.A."/>
            <person name="Amiri K.M.A."/>
            <person name="Purugganan M.D."/>
        </authorList>
    </citation>
    <scope>NUCLEOTIDE SEQUENCE [LARGE SCALE GENOMIC DNA]</scope>
    <source>
        <strain evidence="11">cv. Khalas</strain>
    </source>
</reference>
<evidence type="ECO:0000256" key="9">
    <source>
        <dbReference type="SAM" id="MobiDB-lite"/>
    </source>
</evidence>
<keyword evidence="5" id="KW-0804">Transcription</keyword>
<gene>
    <name evidence="12" type="primary">LOC103704867</name>
</gene>
<comment type="subcellular location">
    <subcellularLocation>
        <location evidence="1">Nucleus</location>
    </subcellularLocation>
</comment>
<dbReference type="PANTHER" id="PTHR31729:SF0">
    <property type="entry name" value="ETHYLENE-RESPONSIVE TRANSCRIPTION FACTOR RAP2-10"/>
    <property type="match status" value="1"/>
</dbReference>
<dbReference type="Gene3D" id="3.30.730.10">
    <property type="entry name" value="AP2/ERF domain"/>
    <property type="match status" value="1"/>
</dbReference>
<dbReference type="RefSeq" id="XP_008786563.1">
    <property type="nucleotide sequence ID" value="XM_008788341.1"/>
</dbReference>
<dbReference type="InterPro" id="IPR036955">
    <property type="entry name" value="AP2/ERF_dom_sf"/>
</dbReference>
<dbReference type="InterPro" id="IPR016177">
    <property type="entry name" value="DNA-bd_dom_sf"/>
</dbReference>
<comment type="function">
    <text evidence="8">Probably acts as a transcriptional activator. Binds to the GCC-box pathogenesis-related promoter element. May be involved in the regulation of gene expression by stress factors and by components of stress signal transduction pathways.</text>
</comment>
<evidence type="ECO:0000313" key="12">
    <source>
        <dbReference type="RefSeq" id="XP_008786563.1"/>
    </source>
</evidence>
<dbReference type="Pfam" id="PF00847">
    <property type="entry name" value="AP2"/>
    <property type="match status" value="1"/>
</dbReference>
<proteinExistence type="inferred from homology"/>
<protein>
    <submittedName>
        <fullName evidence="12">Ethylene-responsive transcription factor ERF019</fullName>
    </submittedName>
</protein>
<feature type="domain" description="AP2/ERF" evidence="10">
    <location>
        <begin position="22"/>
        <end position="81"/>
    </location>
</feature>
<keyword evidence="4" id="KW-0238">DNA-binding</keyword>
<dbReference type="SMART" id="SM00380">
    <property type="entry name" value="AP2"/>
    <property type="match status" value="1"/>
</dbReference>
<evidence type="ECO:0000256" key="1">
    <source>
        <dbReference type="ARBA" id="ARBA00004123"/>
    </source>
</evidence>
<dbReference type="Proteomes" id="UP000228380">
    <property type="component" value="Chromosome 14"/>
</dbReference>
<dbReference type="SUPFAM" id="SSF54171">
    <property type="entry name" value="DNA-binding domain"/>
    <property type="match status" value="1"/>
</dbReference>
<evidence type="ECO:0000256" key="6">
    <source>
        <dbReference type="ARBA" id="ARBA00023242"/>
    </source>
</evidence>
<evidence type="ECO:0000256" key="5">
    <source>
        <dbReference type="ARBA" id="ARBA00023163"/>
    </source>
</evidence>
<evidence type="ECO:0000256" key="7">
    <source>
        <dbReference type="ARBA" id="ARBA00024343"/>
    </source>
</evidence>
<evidence type="ECO:0000256" key="4">
    <source>
        <dbReference type="ARBA" id="ARBA00023125"/>
    </source>
</evidence>
<keyword evidence="6" id="KW-0539">Nucleus</keyword>
<dbReference type="GO" id="GO:0003700">
    <property type="term" value="F:DNA-binding transcription factor activity"/>
    <property type="evidence" value="ECO:0007669"/>
    <property type="project" value="InterPro"/>
</dbReference>
<dbReference type="PANTHER" id="PTHR31729">
    <property type="entry name" value="ETHYLENE-RESPONSIVE TRANSCRIPTION FACTOR RAP2-1-RELATED"/>
    <property type="match status" value="1"/>
</dbReference>
<dbReference type="GeneID" id="103704867"/>
<dbReference type="AlphaFoldDB" id="A0A8B7BW35"/>
<dbReference type="GO" id="GO:0003677">
    <property type="term" value="F:DNA binding"/>
    <property type="evidence" value="ECO:0007669"/>
    <property type="project" value="UniProtKB-KW"/>
</dbReference>
<dbReference type="GO" id="GO:0009873">
    <property type="term" value="P:ethylene-activated signaling pathway"/>
    <property type="evidence" value="ECO:0007669"/>
    <property type="project" value="UniProtKB-KW"/>
</dbReference>
<sequence length="128" mass="13809">MRRSEGYASPGSTGRAAGKEIKYKGARRRRWGKWVSEIRIPGSRKRLWLGSYSTPQAAAAAYDTAMFLLRGPSSSSSLNFPDHVPFSGWVVMSPESIQRAASDSGKAVDAQLISMEAAGEHGGLSYGK</sequence>
<keyword evidence="2" id="KW-0936">Ethylene signaling pathway</keyword>
<evidence type="ECO:0000259" key="10">
    <source>
        <dbReference type="PROSITE" id="PS51032"/>
    </source>
</evidence>
<evidence type="ECO:0000256" key="8">
    <source>
        <dbReference type="ARBA" id="ARBA00037379"/>
    </source>
</evidence>
<evidence type="ECO:0000313" key="11">
    <source>
        <dbReference type="Proteomes" id="UP000228380"/>
    </source>
</evidence>
<feature type="region of interest" description="Disordered" evidence="9">
    <location>
        <begin position="1"/>
        <end position="21"/>
    </location>
</feature>
<name>A0A8B7BW35_PHODC</name>
<dbReference type="PRINTS" id="PR00367">
    <property type="entry name" value="ETHRSPELEMNT"/>
</dbReference>
<dbReference type="GO" id="GO:0005634">
    <property type="term" value="C:nucleus"/>
    <property type="evidence" value="ECO:0007669"/>
    <property type="project" value="UniProtKB-SubCell"/>
</dbReference>
<dbReference type="CDD" id="cd00018">
    <property type="entry name" value="AP2"/>
    <property type="match status" value="1"/>
</dbReference>
<keyword evidence="11" id="KW-1185">Reference proteome</keyword>
<keyword evidence="3" id="KW-0805">Transcription regulation</keyword>
<reference evidence="12" key="2">
    <citation type="submission" date="2025-08" db="UniProtKB">
        <authorList>
            <consortium name="RefSeq"/>
        </authorList>
    </citation>
    <scope>IDENTIFICATION</scope>
    <source>
        <tissue evidence="12">Young leaves</tissue>
    </source>
</reference>
<dbReference type="PROSITE" id="PS51032">
    <property type="entry name" value="AP2_ERF"/>
    <property type="match status" value="1"/>
</dbReference>